<dbReference type="AlphaFoldDB" id="A0A263D2L7"/>
<dbReference type="EMBL" id="NKYE01000008">
    <property type="protein sequence ID" value="OZM72318.1"/>
    <property type="molecule type" value="Genomic_DNA"/>
</dbReference>
<comment type="caution">
    <text evidence="2">The sequence shown here is derived from an EMBL/GenBank/DDBJ whole genome shotgun (WGS) entry which is preliminary data.</text>
</comment>
<dbReference type="Gene3D" id="3.30.70.120">
    <property type="match status" value="1"/>
</dbReference>
<accession>A0A263D2L7</accession>
<evidence type="ECO:0000256" key="1">
    <source>
        <dbReference type="ARBA" id="ARBA00010169"/>
    </source>
</evidence>
<dbReference type="Pfam" id="PF03091">
    <property type="entry name" value="CutA1"/>
    <property type="match status" value="1"/>
</dbReference>
<sequence length="106" mass="11535">MSVDQIIVTSTTGSEEVAGRLATGAIEAGLAACAQVSGPITSVFRWEDEVRTEREWRVELKTAGDRLRPLIEFLEGEHTYEVPEIIATPITGGSAAYLAWLVSETR</sequence>
<name>A0A263D2L7_9PSEU</name>
<dbReference type="OrthoDB" id="37622at2"/>
<organism evidence="2 3">
    <name type="scientific">Amycolatopsis antarctica</name>
    <dbReference type="NCBI Taxonomy" id="1854586"/>
    <lineage>
        <taxon>Bacteria</taxon>
        <taxon>Bacillati</taxon>
        <taxon>Actinomycetota</taxon>
        <taxon>Actinomycetes</taxon>
        <taxon>Pseudonocardiales</taxon>
        <taxon>Pseudonocardiaceae</taxon>
        <taxon>Amycolatopsis</taxon>
    </lineage>
</organism>
<dbReference type="GO" id="GO:0005507">
    <property type="term" value="F:copper ion binding"/>
    <property type="evidence" value="ECO:0007669"/>
    <property type="project" value="TreeGrafter"/>
</dbReference>
<dbReference type="SUPFAM" id="SSF54913">
    <property type="entry name" value="GlnB-like"/>
    <property type="match status" value="1"/>
</dbReference>
<dbReference type="RefSeq" id="WP_094863416.1">
    <property type="nucleotide sequence ID" value="NZ_NKYE01000008.1"/>
</dbReference>
<dbReference type="GO" id="GO:0010038">
    <property type="term" value="P:response to metal ion"/>
    <property type="evidence" value="ECO:0007669"/>
    <property type="project" value="InterPro"/>
</dbReference>
<evidence type="ECO:0000313" key="2">
    <source>
        <dbReference type="EMBL" id="OZM72318.1"/>
    </source>
</evidence>
<protein>
    <submittedName>
        <fullName evidence="2">Divalent-cation tolerance protein CutA</fullName>
    </submittedName>
</protein>
<keyword evidence="3" id="KW-1185">Reference proteome</keyword>
<proteinExistence type="inferred from homology"/>
<evidence type="ECO:0000313" key="3">
    <source>
        <dbReference type="Proteomes" id="UP000242444"/>
    </source>
</evidence>
<dbReference type="PANTHER" id="PTHR23419:SF8">
    <property type="entry name" value="FI09726P"/>
    <property type="match status" value="1"/>
</dbReference>
<dbReference type="PANTHER" id="PTHR23419">
    <property type="entry name" value="DIVALENT CATION TOLERANCE CUTA-RELATED"/>
    <property type="match status" value="1"/>
</dbReference>
<comment type="similarity">
    <text evidence="1">Belongs to the CutA family.</text>
</comment>
<dbReference type="InterPro" id="IPR015867">
    <property type="entry name" value="N-reg_PII/ATP_PRibTrfase_C"/>
</dbReference>
<gene>
    <name evidence="2" type="ORF">CFN78_15010</name>
</gene>
<dbReference type="InterPro" id="IPR011322">
    <property type="entry name" value="N-reg_PII-like_a/b"/>
</dbReference>
<dbReference type="Proteomes" id="UP000242444">
    <property type="component" value="Unassembled WGS sequence"/>
</dbReference>
<dbReference type="InParanoid" id="A0A263D2L7"/>
<dbReference type="InterPro" id="IPR004323">
    <property type="entry name" value="Ion_tolerance_CutA"/>
</dbReference>
<reference evidence="2 3" key="1">
    <citation type="submission" date="2017-07" db="EMBL/GenBank/DDBJ databases">
        <title>Amycolatopsis antarcticus sp. nov., isolated from the surface of an Antarcticus brown macroalga.</title>
        <authorList>
            <person name="Wang J."/>
            <person name="Leiva S."/>
            <person name="Huang J."/>
            <person name="Huang Y."/>
        </authorList>
    </citation>
    <scope>NUCLEOTIDE SEQUENCE [LARGE SCALE GENOMIC DNA]</scope>
    <source>
        <strain evidence="2 3">AU-G6</strain>
    </source>
</reference>